<comment type="caution">
    <text evidence="2">The sequence shown here is derived from an EMBL/GenBank/DDBJ whole genome shotgun (WGS) entry which is preliminary data.</text>
</comment>
<dbReference type="InterPro" id="IPR013762">
    <property type="entry name" value="Integrase-like_cat_sf"/>
</dbReference>
<evidence type="ECO:0000313" key="3">
    <source>
        <dbReference type="Proteomes" id="UP000322530"/>
    </source>
</evidence>
<dbReference type="GO" id="GO:0006310">
    <property type="term" value="P:DNA recombination"/>
    <property type="evidence" value="ECO:0007669"/>
    <property type="project" value="UniProtKB-KW"/>
</dbReference>
<evidence type="ECO:0000313" key="2">
    <source>
        <dbReference type="EMBL" id="GCF08478.1"/>
    </source>
</evidence>
<dbReference type="EMBL" id="BIXY01000024">
    <property type="protein sequence ID" value="GCF08478.1"/>
    <property type="molecule type" value="Genomic_DNA"/>
</dbReference>
<dbReference type="OrthoDB" id="3345368at2"/>
<organism evidence="2 3">
    <name type="scientific">Dictyobacter arantiisoli</name>
    <dbReference type="NCBI Taxonomy" id="2014874"/>
    <lineage>
        <taxon>Bacteria</taxon>
        <taxon>Bacillati</taxon>
        <taxon>Chloroflexota</taxon>
        <taxon>Ktedonobacteria</taxon>
        <taxon>Ktedonobacterales</taxon>
        <taxon>Dictyobacteraceae</taxon>
        <taxon>Dictyobacter</taxon>
    </lineage>
</organism>
<keyword evidence="3" id="KW-1185">Reference proteome</keyword>
<accession>A0A5A5TAP7</accession>
<gene>
    <name evidence="2" type="ORF">KDI_20420</name>
</gene>
<evidence type="ECO:0000256" key="1">
    <source>
        <dbReference type="ARBA" id="ARBA00023172"/>
    </source>
</evidence>
<reference evidence="2 3" key="1">
    <citation type="submission" date="2019-01" db="EMBL/GenBank/DDBJ databases">
        <title>Draft genome sequence of Dictyobacter sp. Uno17.</title>
        <authorList>
            <person name="Wang C.M."/>
            <person name="Zheng Y."/>
            <person name="Sakai Y."/>
            <person name="Abe K."/>
            <person name="Yokota A."/>
            <person name="Yabe S."/>
        </authorList>
    </citation>
    <scope>NUCLEOTIDE SEQUENCE [LARGE SCALE GENOMIC DNA]</scope>
    <source>
        <strain evidence="2 3">Uno17</strain>
    </source>
</reference>
<dbReference type="RefSeq" id="WP_149401464.1">
    <property type="nucleotide sequence ID" value="NZ_BIXY01000024.1"/>
</dbReference>
<dbReference type="AlphaFoldDB" id="A0A5A5TAP7"/>
<dbReference type="Gene3D" id="1.10.443.10">
    <property type="entry name" value="Intergrase catalytic core"/>
    <property type="match status" value="1"/>
</dbReference>
<name>A0A5A5TAP7_9CHLR</name>
<keyword evidence="1" id="KW-0233">DNA recombination</keyword>
<protein>
    <recommendedName>
        <fullName evidence="4">Tyr recombinase domain-containing protein</fullName>
    </recommendedName>
</protein>
<sequence>MKARNGVDGKGNRPREMFFSRAVGTLLDKYLTARGGPTAGPLFVTQRKARLPRRADLTPDGYARLSYRQADTLWKHYTPGWDLHQLRHTAISVRAAHEYTEIDLKRFSGHTSLRSLERYIADNREAAKRKARAWERRQG</sequence>
<dbReference type="SUPFAM" id="SSF56349">
    <property type="entry name" value="DNA breaking-rejoining enzymes"/>
    <property type="match status" value="1"/>
</dbReference>
<dbReference type="GO" id="GO:0003677">
    <property type="term" value="F:DNA binding"/>
    <property type="evidence" value="ECO:0007669"/>
    <property type="project" value="InterPro"/>
</dbReference>
<proteinExistence type="predicted"/>
<dbReference type="InterPro" id="IPR011010">
    <property type="entry name" value="DNA_brk_join_enz"/>
</dbReference>
<evidence type="ECO:0008006" key="4">
    <source>
        <dbReference type="Google" id="ProtNLM"/>
    </source>
</evidence>
<dbReference type="GO" id="GO:0015074">
    <property type="term" value="P:DNA integration"/>
    <property type="evidence" value="ECO:0007669"/>
    <property type="project" value="InterPro"/>
</dbReference>
<dbReference type="Proteomes" id="UP000322530">
    <property type="component" value="Unassembled WGS sequence"/>
</dbReference>